<dbReference type="AlphaFoldDB" id="A0AAV5D1P5"/>
<dbReference type="InterPro" id="IPR050317">
    <property type="entry name" value="Plant_Fungal_Acyltransferase"/>
</dbReference>
<evidence type="ECO:0000256" key="3">
    <source>
        <dbReference type="ARBA" id="ARBA00023315"/>
    </source>
</evidence>
<comment type="caution">
    <text evidence="4">The sequence shown here is derived from an EMBL/GenBank/DDBJ whole genome shotgun (WGS) entry which is preliminary data.</text>
</comment>
<dbReference type="InterPro" id="IPR023213">
    <property type="entry name" value="CAT-like_dom_sf"/>
</dbReference>
<dbReference type="FunFam" id="3.30.559.10:FF:000008">
    <property type="entry name" value="Tryptamine hydroxycinnamoyl transferase"/>
    <property type="match status" value="1"/>
</dbReference>
<organism evidence="4 5">
    <name type="scientific">Eleusine coracana subsp. coracana</name>
    <dbReference type="NCBI Taxonomy" id="191504"/>
    <lineage>
        <taxon>Eukaryota</taxon>
        <taxon>Viridiplantae</taxon>
        <taxon>Streptophyta</taxon>
        <taxon>Embryophyta</taxon>
        <taxon>Tracheophyta</taxon>
        <taxon>Spermatophyta</taxon>
        <taxon>Magnoliopsida</taxon>
        <taxon>Liliopsida</taxon>
        <taxon>Poales</taxon>
        <taxon>Poaceae</taxon>
        <taxon>PACMAD clade</taxon>
        <taxon>Chloridoideae</taxon>
        <taxon>Cynodonteae</taxon>
        <taxon>Eleusininae</taxon>
        <taxon>Eleusine</taxon>
    </lineage>
</organism>
<evidence type="ECO:0000256" key="1">
    <source>
        <dbReference type="ARBA" id="ARBA00009861"/>
    </source>
</evidence>
<keyword evidence="3" id="KW-0012">Acyltransferase</keyword>
<evidence type="ECO:0000313" key="5">
    <source>
        <dbReference type="Proteomes" id="UP001054889"/>
    </source>
</evidence>
<reference evidence="4" key="1">
    <citation type="journal article" date="2018" name="DNA Res.">
        <title>Multiple hybrid de novo genome assembly of finger millet, an orphan allotetraploid crop.</title>
        <authorList>
            <person name="Hatakeyama M."/>
            <person name="Aluri S."/>
            <person name="Balachadran M.T."/>
            <person name="Sivarajan S.R."/>
            <person name="Patrignani A."/>
            <person name="Gruter S."/>
            <person name="Poveda L."/>
            <person name="Shimizu-Inatsugi R."/>
            <person name="Baeten J."/>
            <person name="Francoijs K.J."/>
            <person name="Nataraja K.N."/>
            <person name="Reddy Y.A.N."/>
            <person name="Phadnis S."/>
            <person name="Ravikumar R.L."/>
            <person name="Schlapbach R."/>
            <person name="Sreeman S.M."/>
            <person name="Shimizu K.K."/>
        </authorList>
    </citation>
    <scope>NUCLEOTIDE SEQUENCE</scope>
</reference>
<dbReference type="PANTHER" id="PTHR31642">
    <property type="entry name" value="TRICHOTHECENE 3-O-ACETYLTRANSFERASE"/>
    <property type="match status" value="1"/>
</dbReference>
<dbReference type="Gene3D" id="3.30.559.10">
    <property type="entry name" value="Chloramphenicol acetyltransferase-like domain"/>
    <property type="match status" value="2"/>
</dbReference>
<dbReference type="Pfam" id="PF02458">
    <property type="entry name" value="Transferase"/>
    <property type="match status" value="1"/>
</dbReference>
<keyword evidence="2" id="KW-0808">Transferase</keyword>
<dbReference type="EMBL" id="BQKI01000011">
    <property type="protein sequence ID" value="GJN04859.1"/>
    <property type="molecule type" value="Genomic_DNA"/>
</dbReference>
<dbReference type="Proteomes" id="UP001054889">
    <property type="component" value="Unassembled WGS sequence"/>
</dbReference>
<proteinExistence type="inferred from homology"/>
<sequence>MLVFDNRAEEFGTMDSAPVIKNFLGQRVRVISGKLRVLSVSKEKVQITVQSSKVVKPAYGACSPPTETKSIPLSVFDTVTYNNHVSGIYYFHPPVLPNAEMGLAEAMAVYREWAGRLGTDVNGNRAILLNDAGAWFVEAIADVALSSIDPLEPLPELLSLCPSGNNREELMLVQVTLFTCGSFTVGTTAHHVVADGLGRCSFMLAWGEAARGIAIDPVLLHDRVSVFAPRNPPRVQFEHRGVEFKPRNEVSNIKTSESNGNVAVHTVHFTPEMVSKLKSRASVGAPRPYSSLQCVTAHLWRCITKARGLDRDKLTKVKIAVNGRPRMRNPRVPEDYAGNVVLWAQPTTRAGELLGKPLQCTVELISRAVSRMDDSYFRSFIDFATSEAMEKEGLVPTETLVGCPDIFVSNLKGIPMFDLDFGTGRPFLFTRSHPPWEGYVFIMPPLCNDGSMDVQVTLFSHAMNIFKDCCYSLEAADVE</sequence>
<protein>
    <submittedName>
        <fullName evidence="4">Uncharacterized protein</fullName>
    </submittedName>
</protein>
<name>A0AAV5D1P5_ELECO</name>
<comment type="similarity">
    <text evidence="1">Belongs to the plant acyltransferase family.</text>
</comment>
<evidence type="ECO:0000256" key="2">
    <source>
        <dbReference type="ARBA" id="ARBA00022679"/>
    </source>
</evidence>
<gene>
    <name evidence="4" type="primary">ga22436</name>
    <name evidence="4" type="ORF">PR202_ga22436</name>
</gene>
<accession>A0AAV5D1P5</accession>
<reference evidence="4" key="2">
    <citation type="submission" date="2021-12" db="EMBL/GenBank/DDBJ databases">
        <title>Resequencing data analysis of finger millet.</title>
        <authorList>
            <person name="Hatakeyama M."/>
            <person name="Aluri S."/>
            <person name="Balachadran M.T."/>
            <person name="Sivarajan S.R."/>
            <person name="Poveda L."/>
            <person name="Shimizu-Inatsugi R."/>
            <person name="Schlapbach R."/>
            <person name="Sreeman S.M."/>
            <person name="Shimizu K.K."/>
        </authorList>
    </citation>
    <scope>NUCLEOTIDE SEQUENCE</scope>
</reference>
<keyword evidence="5" id="KW-1185">Reference proteome</keyword>
<dbReference type="GO" id="GO:0016747">
    <property type="term" value="F:acyltransferase activity, transferring groups other than amino-acyl groups"/>
    <property type="evidence" value="ECO:0007669"/>
    <property type="project" value="TreeGrafter"/>
</dbReference>
<dbReference type="PANTHER" id="PTHR31642:SF13">
    <property type="entry name" value="AGMATINE HYDROXYCINNAMOYLTRANSFERASE 1"/>
    <property type="match status" value="1"/>
</dbReference>
<evidence type="ECO:0000313" key="4">
    <source>
        <dbReference type="EMBL" id="GJN04859.1"/>
    </source>
</evidence>